<reference evidence="2" key="1">
    <citation type="submission" date="2017-03" db="EMBL/GenBank/DDBJ databases">
        <authorList>
            <person name="Rodrigo-Torres L."/>
            <person name="Arahal R.D."/>
            <person name="Lucena T."/>
        </authorList>
    </citation>
    <scope>NUCLEOTIDE SEQUENCE [LARGE SCALE GENOMIC DNA]</scope>
    <source>
        <strain evidence="2">CECT 7751</strain>
    </source>
</reference>
<dbReference type="Proteomes" id="UP000193963">
    <property type="component" value="Unassembled WGS sequence"/>
</dbReference>
<proteinExistence type="predicted"/>
<dbReference type="RefSeq" id="WP_085887590.1">
    <property type="nucleotide sequence ID" value="NZ_FWFN01000003.1"/>
</dbReference>
<dbReference type="Pfam" id="PF08811">
    <property type="entry name" value="DUF1800"/>
    <property type="match status" value="1"/>
</dbReference>
<dbReference type="OrthoDB" id="9772295at2"/>
<sequence length="464" mass="50175">MSFDPHLAEIRFGTGLSPRLAPALSAAALLARLRGPDEAAAAYPIEGWAGFQARLARAAELTEIRKAARNDAAGLRAAKKQQNLHNKAARQARADWVVSMVLRRAHTPDGFRERLTAFWADHFTVQGKFGIPRRGVAPFTESAIRPHVAGRFADMLIAATTAPMMLHYLDQASSIGPNAPEVKRRGGRAGLNENLAREVMELHTLGVGGPYTQDDVQQLAELLTGLSFTFEEGFVFRPRFAEPGPETVLGKTYGGAEVPHLAEVTEALEDLARHPATARHLARKLAMHFVSDAPPEGLIADMAARYAETDGQLAEVYAVLLDHPAAWAAPLGGNVKPPVDFIGSVLRALDVPAAKMPLGDERGFRIALAAPMEQMGQPWEQPNGPDGWPEADGDWITPQRYAARLQWLTSAPLLLLDEVPDPREVLQTALGPLAPEGLRFAVAAAQTRIEGLALAFAAPAFQRM</sequence>
<evidence type="ECO:0000313" key="1">
    <source>
        <dbReference type="EMBL" id="SLN38216.1"/>
    </source>
</evidence>
<accession>A0A1X6Z232</accession>
<dbReference type="AlphaFoldDB" id="A0A1X6Z232"/>
<name>A0A1X6Z232_9RHOB</name>
<protein>
    <recommendedName>
        <fullName evidence="3">DUF1800 domain-containing protein</fullName>
    </recommendedName>
</protein>
<dbReference type="InterPro" id="IPR014917">
    <property type="entry name" value="DUF1800"/>
</dbReference>
<organism evidence="1 2">
    <name type="scientific">Pseudooceanicola marinus</name>
    <dbReference type="NCBI Taxonomy" id="396013"/>
    <lineage>
        <taxon>Bacteria</taxon>
        <taxon>Pseudomonadati</taxon>
        <taxon>Pseudomonadota</taxon>
        <taxon>Alphaproteobacteria</taxon>
        <taxon>Rhodobacterales</taxon>
        <taxon>Paracoccaceae</taxon>
        <taxon>Pseudooceanicola</taxon>
    </lineage>
</organism>
<dbReference type="EMBL" id="FWFN01000003">
    <property type="protein sequence ID" value="SLN38216.1"/>
    <property type="molecule type" value="Genomic_DNA"/>
</dbReference>
<evidence type="ECO:0008006" key="3">
    <source>
        <dbReference type="Google" id="ProtNLM"/>
    </source>
</evidence>
<keyword evidence="2" id="KW-1185">Reference proteome</keyword>
<evidence type="ECO:0000313" key="2">
    <source>
        <dbReference type="Proteomes" id="UP000193963"/>
    </source>
</evidence>
<gene>
    <name evidence="1" type="ORF">PSM7751_01717</name>
</gene>